<name>A0AA41QR80_9HYPH</name>
<dbReference type="Gene3D" id="3.60.110.10">
    <property type="entry name" value="Carbon-nitrogen hydrolase"/>
    <property type="match status" value="1"/>
</dbReference>
<proteinExistence type="inferred from homology"/>
<sequence length="285" mass="29907">MSTSTRIAAVQMRSGLTPAANLDALDAFVAQAVAQGAQYVLSPEVTVAFAENSEGLARVAGPAEENGDIARAAEIADAHNVYLHVGSLAVALPDGRFANRSMLFGPDGSVVASYDKIHLFDATLPGLREYRESATYKGGEEAVVTPLPGFRLGMAICYDVRFPALFNALANGGAEVISVPAAFTVPTGEAHWEVLLRARAIETGSYVIAAAQGGRHENGRATYGHSMIIDPWGKILAQIDGDAPGVIVADIDLERVADARGRVPALANARPFSLSVNQSARKVPV</sequence>
<dbReference type="AlphaFoldDB" id="A0AA41QR80"/>
<evidence type="ECO:0000259" key="3">
    <source>
        <dbReference type="PROSITE" id="PS50263"/>
    </source>
</evidence>
<protein>
    <submittedName>
        <fullName evidence="4">Carbon-nitrogen hydrolase family protein</fullName>
    </submittedName>
</protein>
<dbReference type="CDD" id="cd07572">
    <property type="entry name" value="nit"/>
    <property type="match status" value="1"/>
</dbReference>
<dbReference type="InterPro" id="IPR001110">
    <property type="entry name" value="UPF0012_CS"/>
</dbReference>
<comment type="caution">
    <text evidence="4">The sequence shown here is derived from an EMBL/GenBank/DDBJ whole genome shotgun (WGS) entry which is preliminary data.</text>
</comment>
<evidence type="ECO:0000256" key="1">
    <source>
        <dbReference type="ARBA" id="ARBA00010613"/>
    </source>
</evidence>
<reference evidence="4" key="1">
    <citation type="submission" date="2022-03" db="EMBL/GenBank/DDBJ databases">
        <title>The complete genome sequence of a Methyloterrigena soli.</title>
        <authorList>
            <person name="Zi Z."/>
        </authorList>
    </citation>
    <scope>NUCLEOTIDE SEQUENCE</scope>
    <source>
        <strain evidence="4">M48</strain>
    </source>
</reference>
<dbReference type="PANTHER" id="PTHR23088">
    <property type="entry name" value="NITRILASE-RELATED"/>
    <property type="match status" value="1"/>
</dbReference>
<accession>A0AA41QR80</accession>
<dbReference type="EMBL" id="JALAZD010000005">
    <property type="protein sequence ID" value="MCI0129541.1"/>
    <property type="molecule type" value="Genomic_DNA"/>
</dbReference>
<organism evidence="4 5">
    <name type="scientific">Paradevosia shaoguanensis</name>
    <dbReference type="NCBI Taxonomy" id="1335043"/>
    <lineage>
        <taxon>Bacteria</taxon>
        <taxon>Pseudomonadati</taxon>
        <taxon>Pseudomonadota</taxon>
        <taxon>Alphaproteobacteria</taxon>
        <taxon>Hyphomicrobiales</taxon>
        <taxon>Devosiaceae</taxon>
        <taxon>Paradevosia</taxon>
    </lineage>
</organism>
<dbReference type="GO" id="GO:0016811">
    <property type="term" value="F:hydrolase activity, acting on carbon-nitrogen (but not peptide) bonds, in linear amides"/>
    <property type="evidence" value="ECO:0007669"/>
    <property type="project" value="InterPro"/>
</dbReference>
<comment type="similarity">
    <text evidence="1">Belongs to the carbon-nitrogen hydrolase superfamily. NIT1/NIT2 family.</text>
</comment>
<keyword evidence="2 4" id="KW-0378">Hydrolase</keyword>
<dbReference type="Pfam" id="PF00795">
    <property type="entry name" value="CN_hydrolase"/>
    <property type="match status" value="1"/>
</dbReference>
<feature type="domain" description="CN hydrolase" evidence="3">
    <location>
        <begin position="5"/>
        <end position="253"/>
    </location>
</feature>
<dbReference type="Proteomes" id="UP001156140">
    <property type="component" value="Unassembled WGS sequence"/>
</dbReference>
<gene>
    <name evidence="4" type="ORF">ML536_22130</name>
</gene>
<dbReference type="InterPro" id="IPR045254">
    <property type="entry name" value="Nit1/2_C-N_Hydrolase"/>
</dbReference>
<dbReference type="PROSITE" id="PS01227">
    <property type="entry name" value="UPF0012"/>
    <property type="match status" value="1"/>
</dbReference>
<evidence type="ECO:0000313" key="4">
    <source>
        <dbReference type="EMBL" id="MCI0129541.1"/>
    </source>
</evidence>
<keyword evidence="5" id="KW-1185">Reference proteome</keyword>
<dbReference type="InterPro" id="IPR036526">
    <property type="entry name" value="C-N_Hydrolase_sf"/>
</dbReference>
<dbReference type="PROSITE" id="PS50263">
    <property type="entry name" value="CN_HYDROLASE"/>
    <property type="match status" value="1"/>
</dbReference>
<dbReference type="PANTHER" id="PTHR23088:SF27">
    <property type="entry name" value="DEAMINATED GLUTATHIONE AMIDASE"/>
    <property type="match status" value="1"/>
</dbReference>
<evidence type="ECO:0000313" key="5">
    <source>
        <dbReference type="Proteomes" id="UP001156140"/>
    </source>
</evidence>
<dbReference type="RefSeq" id="WP_281737383.1">
    <property type="nucleotide sequence ID" value="NZ_JAKETQ010000005.1"/>
</dbReference>
<dbReference type="SUPFAM" id="SSF56317">
    <property type="entry name" value="Carbon-nitrogen hydrolase"/>
    <property type="match status" value="1"/>
</dbReference>
<evidence type="ECO:0000256" key="2">
    <source>
        <dbReference type="ARBA" id="ARBA00022801"/>
    </source>
</evidence>
<dbReference type="InterPro" id="IPR003010">
    <property type="entry name" value="C-N_Hydrolase"/>
</dbReference>